<dbReference type="AlphaFoldDB" id="A0A0A8Y9B3"/>
<name>A0A0A8Y9B3_ARUDO</name>
<accession>A0A0A8Y9B3</accession>
<sequence>MMHYCKPPFDSNKNRKHVKVAKHYKKTCMSQATFEFF</sequence>
<organism evidence="1">
    <name type="scientific">Arundo donax</name>
    <name type="common">Giant reed</name>
    <name type="synonym">Donax arundinaceus</name>
    <dbReference type="NCBI Taxonomy" id="35708"/>
    <lineage>
        <taxon>Eukaryota</taxon>
        <taxon>Viridiplantae</taxon>
        <taxon>Streptophyta</taxon>
        <taxon>Embryophyta</taxon>
        <taxon>Tracheophyta</taxon>
        <taxon>Spermatophyta</taxon>
        <taxon>Magnoliopsida</taxon>
        <taxon>Liliopsida</taxon>
        <taxon>Poales</taxon>
        <taxon>Poaceae</taxon>
        <taxon>PACMAD clade</taxon>
        <taxon>Arundinoideae</taxon>
        <taxon>Arundineae</taxon>
        <taxon>Arundo</taxon>
    </lineage>
</organism>
<protein>
    <submittedName>
        <fullName evidence="1">Uncharacterized protein</fullName>
    </submittedName>
</protein>
<dbReference type="EMBL" id="GBRH01276010">
    <property type="protein sequence ID" value="JAD21885.1"/>
    <property type="molecule type" value="Transcribed_RNA"/>
</dbReference>
<proteinExistence type="predicted"/>
<reference evidence="1" key="2">
    <citation type="journal article" date="2015" name="Data Brief">
        <title>Shoot transcriptome of the giant reed, Arundo donax.</title>
        <authorList>
            <person name="Barrero R.A."/>
            <person name="Guerrero F.D."/>
            <person name="Moolhuijzen P."/>
            <person name="Goolsby J.A."/>
            <person name="Tidwell J."/>
            <person name="Bellgard S.E."/>
            <person name="Bellgard M.I."/>
        </authorList>
    </citation>
    <scope>NUCLEOTIDE SEQUENCE</scope>
    <source>
        <tissue evidence="1">Shoot tissue taken approximately 20 cm above the soil surface</tissue>
    </source>
</reference>
<evidence type="ECO:0000313" key="1">
    <source>
        <dbReference type="EMBL" id="JAD21885.1"/>
    </source>
</evidence>
<reference evidence="1" key="1">
    <citation type="submission" date="2014-09" db="EMBL/GenBank/DDBJ databases">
        <authorList>
            <person name="Magalhaes I.L.F."/>
            <person name="Oliveira U."/>
            <person name="Santos F.R."/>
            <person name="Vidigal T.H.D.A."/>
            <person name="Brescovit A.D."/>
            <person name="Santos A.J."/>
        </authorList>
    </citation>
    <scope>NUCLEOTIDE SEQUENCE</scope>
    <source>
        <tissue evidence="1">Shoot tissue taken approximately 20 cm above the soil surface</tissue>
    </source>
</reference>